<dbReference type="SUPFAM" id="SSF56672">
    <property type="entry name" value="DNA/RNA polymerases"/>
    <property type="match status" value="1"/>
</dbReference>
<organism evidence="1 2">
    <name type="scientific">Nephila pilipes</name>
    <name type="common">Giant wood spider</name>
    <name type="synonym">Nephila maculata</name>
    <dbReference type="NCBI Taxonomy" id="299642"/>
    <lineage>
        <taxon>Eukaryota</taxon>
        <taxon>Metazoa</taxon>
        <taxon>Ecdysozoa</taxon>
        <taxon>Arthropoda</taxon>
        <taxon>Chelicerata</taxon>
        <taxon>Arachnida</taxon>
        <taxon>Araneae</taxon>
        <taxon>Araneomorphae</taxon>
        <taxon>Entelegynae</taxon>
        <taxon>Araneoidea</taxon>
        <taxon>Nephilidae</taxon>
        <taxon>Nephila</taxon>
    </lineage>
</organism>
<sequence>MMKLKQKLLNGKESLEDEEFVRYVLASILLKTVKQMKTIEETESNIFCSGKYQPDPEKIKTIQKLEITLTKKIKSLPGLLNRNRYYILKYAEIAHPLTELKERAPEIFDRTKTHQRVVYKLKGKLKKTPELCFPIAREAFHHPFQWLSNSPNAVIPNQITFSIVGSYNLVHLITVSKDRIPDLERIFL</sequence>
<accession>A0A8X6Q340</accession>
<keyword evidence="2" id="KW-1185">Reference proteome</keyword>
<gene>
    <name evidence="1" type="primary">pol_4340</name>
    <name evidence="1" type="ORF">NPIL_469211</name>
</gene>
<name>A0A8X6Q340_NEPPI</name>
<evidence type="ECO:0000313" key="2">
    <source>
        <dbReference type="Proteomes" id="UP000887013"/>
    </source>
</evidence>
<dbReference type="InterPro" id="IPR043502">
    <property type="entry name" value="DNA/RNA_pol_sf"/>
</dbReference>
<dbReference type="InterPro" id="IPR043128">
    <property type="entry name" value="Rev_trsase/Diguanyl_cyclase"/>
</dbReference>
<dbReference type="Proteomes" id="UP000887013">
    <property type="component" value="Unassembled WGS sequence"/>
</dbReference>
<comment type="caution">
    <text evidence="1">The sequence shown here is derived from an EMBL/GenBank/DDBJ whole genome shotgun (WGS) entry which is preliminary data.</text>
</comment>
<evidence type="ECO:0000313" key="1">
    <source>
        <dbReference type="EMBL" id="GFU03902.1"/>
    </source>
</evidence>
<protein>
    <submittedName>
        <fullName evidence="1">Retrovirus-related Pol polyprotein from transposon 297</fullName>
    </submittedName>
</protein>
<dbReference type="EMBL" id="BMAW01076938">
    <property type="protein sequence ID" value="GFU03902.1"/>
    <property type="molecule type" value="Genomic_DNA"/>
</dbReference>
<reference evidence="1" key="1">
    <citation type="submission" date="2020-08" db="EMBL/GenBank/DDBJ databases">
        <title>Multicomponent nature underlies the extraordinary mechanical properties of spider dragline silk.</title>
        <authorList>
            <person name="Kono N."/>
            <person name="Nakamura H."/>
            <person name="Mori M."/>
            <person name="Yoshida Y."/>
            <person name="Ohtoshi R."/>
            <person name="Malay A.D."/>
            <person name="Moran D.A.P."/>
            <person name="Tomita M."/>
            <person name="Numata K."/>
            <person name="Arakawa K."/>
        </authorList>
    </citation>
    <scope>NUCLEOTIDE SEQUENCE</scope>
</reference>
<dbReference type="AlphaFoldDB" id="A0A8X6Q340"/>
<dbReference type="Gene3D" id="3.30.70.270">
    <property type="match status" value="1"/>
</dbReference>
<dbReference type="GO" id="GO:0071897">
    <property type="term" value="P:DNA biosynthetic process"/>
    <property type="evidence" value="ECO:0007669"/>
    <property type="project" value="UniProtKB-ARBA"/>
</dbReference>
<proteinExistence type="predicted"/>